<dbReference type="Pfam" id="PF06985">
    <property type="entry name" value="HET"/>
    <property type="match status" value="1"/>
</dbReference>
<organism evidence="2 3">
    <name type="scientific">Curvularia kusanoi</name>
    <name type="common">Cochliobolus kusanoi</name>
    <dbReference type="NCBI Taxonomy" id="90978"/>
    <lineage>
        <taxon>Eukaryota</taxon>
        <taxon>Fungi</taxon>
        <taxon>Dikarya</taxon>
        <taxon>Ascomycota</taxon>
        <taxon>Pezizomycotina</taxon>
        <taxon>Dothideomycetes</taxon>
        <taxon>Pleosporomycetidae</taxon>
        <taxon>Pleosporales</taxon>
        <taxon>Pleosporineae</taxon>
        <taxon>Pleosporaceae</taxon>
        <taxon>Curvularia</taxon>
    </lineage>
</organism>
<name>A0A9P4T9Z2_CURKU</name>
<protein>
    <recommendedName>
        <fullName evidence="1">Heterokaryon incompatibility domain-containing protein</fullName>
    </recommendedName>
</protein>
<dbReference type="PANTHER" id="PTHR33112">
    <property type="entry name" value="DOMAIN PROTEIN, PUTATIVE-RELATED"/>
    <property type="match status" value="1"/>
</dbReference>
<dbReference type="PANTHER" id="PTHR33112:SF9">
    <property type="entry name" value="HETEROKARYON INCOMPATIBILITY DOMAIN-CONTAINING PROTEIN"/>
    <property type="match status" value="1"/>
</dbReference>
<dbReference type="AlphaFoldDB" id="A0A9P4T9Z2"/>
<proteinExistence type="predicted"/>
<dbReference type="EMBL" id="SWKU01000020">
    <property type="protein sequence ID" value="KAF2998176.1"/>
    <property type="molecule type" value="Genomic_DNA"/>
</dbReference>
<dbReference type="OrthoDB" id="3683610at2759"/>
<sequence length="479" mass="52798">MPSRVLDVAHVGSDIVRLTETAAGTGQYLALSHCWGGKVPIQTTSENYTAMMKGIDFTNLPRTFQDAVSVTRDLGQRYLWIDALCIIQDDTKDWEQESGNMAAIYQNAHMVIGADMSVSSHGGYLDSEGTYSENGKPIAIIDNDDASNVTTVYARKHGGHGSQCLMLPTWSYHDTPLWRRAWTLQEQFLATRMAHFDSKEIIWQCDTTVLCECMELDNSTRELSGRSRFIDSLASLSSDKYKAWYSIVDAIVRRDITKPGDILPALSGLARRIQDSGGGRYLAGLWLDDLPQGLLWFVQRNSYASRVDSFRAPSWSWASVQANQDVYEHGGELDSDTRLDPTWLTVKGAVSKPKGADPLGAVAGGYLKVYAPVLAAAIGPWCETLIPLGQSAKLRSSLAVYFDLAFDFSENDVLYCLFVGQLTHGGSGIPTQGLALKRLTGSSDGSYDGRFERVSMFGDVKGAFSNYKQLVRWSTVTII</sequence>
<dbReference type="Proteomes" id="UP000801428">
    <property type="component" value="Unassembled WGS sequence"/>
</dbReference>
<evidence type="ECO:0000313" key="2">
    <source>
        <dbReference type="EMBL" id="KAF2998176.1"/>
    </source>
</evidence>
<keyword evidence="3" id="KW-1185">Reference proteome</keyword>
<evidence type="ECO:0000259" key="1">
    <source>
        <dbReference type="Pfam" id="PF06985"/>
    </source>
</evidence>
<dbReference type="InterPro" id="IPR010730">
    <property type="entry name" value="HET"/>
</dbReference>
<reference evidence="2" key="1">
    <citation type="submission" date="2019-04" db="EMBL/GenBank/DDBJ databases">
        <title>Sequencing of skin fungus with MAO and IRED activity.</title>
        <authorList>
            <person name="Marsaioli A.J."/>
            <person name="Bonatto J.M.C."/>
            <person name="Reis Junior O."/>
        </authorList>
    </citation>
    <scope>NUCLEOTIDE SEQUENCE</scope>
    <source>
        <strain evidence="2">30M1</strain>
    </source>
</reference>
<accession>A0A9P4T9Z2</accession>
<comment type="caution">
    <text evidence="2">The sequence shown here is derived from an EMBL/GenBank/DDBJ whole genome shotgun (WGS) entry which is preliminary data.</text>
</comment>
<evidence type="ECO:0000313" key="3">
    <source>
        <dbReference type="Proteomes" id="UP000801428"/>
    </source>
</evidence>
<gene>
    <name evidence="2" type="ORF">E8E13_003570</name>
</gene>
<feature type="domain" description="Heterokaryon incompatibility" evidence="1">
    <location>
        <begin position="28"/>
        <end position="186"/>
    </location>
</feature>